<feature type="region of interest" description="Disordered" evidence="1">
    <location>
        <begin position="263"/>
        <end position="326"/>
    </location>
</feature>
<sequence>MSPSTHLDQPKTLQSTDDIRPQPRRYHSTSVFYNYSPFASSSAGLSFAGLPDSPSPVTLRTSYFDSPGGFSASRDPTTPSSGVKRGSNLFFPQRHRSFNGGSVSSPLVTSTPLKQQHKAPKQTTGPVTTSTPKTPPLRDSTAEHLNTSVRSTRSTRSTRSALSTRSGDLSDSPLMDPPHSPTPSDRNSAGPTPILVRPGRLPTVGALGRMTGSQPSTPVPQQRRPSKGIMFMPGKGRATTSSYTGGTPSGARPTVAISTAVATASPSTSKSISPTEAHEKAKTNTKHRRASSGASLNSFVSASSSLRASTAPRSKGTKTAAAPASVASDFPVAPHTTGALADIQPTSAVGSFGVEARLATEALENATGGTGRIVPSPVEKIEDDRMSELSSVISSLHVMDELCEVDETVHEIITDGYGNGYIEVVPDKEYTAYIPPYQPRKQHFASMAQHAPQIWAITLSASIGPTDLPLNRRRVELDIYWAPLKGLWVYVPFARYIPSWKLRLASGSSGKSAMKAIEAPPAKDKGKGKAQDGCDGELIARDERTSLARELARTIISRLPLLSRFATWV</sequence>
<proteinExistence type="predicted"/>
<dbReference type="EMBL" id="ALBS01000266">
    <property type="protein sequence ID" value="EJT47054.1"/>
    <property type="molecule type" value="Genomic_DNA"/>
</dbReference>
<feature type="region of interest" description="Disordered" evidence="1">
    <location>
        <begin position="66"/>
        <end position="231"/>
    </location>
</feature>
<name>J6ERD9_TRIAS</name>
<feature type="region of interest" description="Disordered" evidence="1">
    <location>
        <begin position="1"/>
        <end position="25"/>
    </location>
</feature>
<feature type="compositionally biased region" description="Low complexity" evidence="1">
    <location>
        <begin position="291"/>
        <end position="314"/>
    </location>
</feature>
<dbReference type="GeneID" id="25987810"/>
<evidence type="ECO:0000313" key="2">
    <source>
        <dbReference type="EMBL" id="EJT47054.1"/>
    </source>
</evidence>
<evidence type="ECO:0000313" key="3">
    <source>
        <dbReference type="Proteomes" id="UP000002748"/>
    </source>
</evidence>
<feature type="compositionally biased region" description="Low complexity" evidence="1">
    <location>
        <begin position="121"/>
        <end position="132"/>
    </location>
</feature>
<dbReference type="AlphaFoldDB" id="J6ERD9"/>
<reference evidence="2 3" key="1">
    <citation type="journal article" date="2012" name="Eukaryot. Cell">
        <title>Draft genome sequence of CBS 2479, the standard type strain of Trichosporon asahii.</title>
        <authorList>
            <person name="Yang R.Y."/>
            <person name="Li H.T."/>
            <person name="Zhu H."/>
            <person name="Zhou G.P."/>
            <person name="Wang M."/>
            <person name="Wang L."/>
        </authorList>
    </citation>
    <scope>NUCLEOTIDE SEQUENCE [LARGE SCALE GENOMIC DNA]</scope>
    <source>
        <strain evidence="3">ATCC 90039 / CBS 2479 / JCM 2466 / KCTC 7840 / NCYC 2677 / UAMH 7654</strain>
    </source>
</reference>
<accession>J6ERD9</accession>
<evidence type="ECO:0000256" key="1">
    <source>
        <dbReference type="SAM" id="MobiDB-lite"/>
    </source>
</evidence>
<protein>
    <submittedName>
        <fullName evidence="2">Uncharacterized protein</fullName>
    </submittedName>
</protein>
<feature type="compositionally biased region" description="Low complexity" evidence="1">
    <location>
        <begin position="147"/>
        <end position="166"/>
    </location>
</feature>
<feature type="compositionally biased region" description="Polar residues" evidence="1">
    <location>
        <begin position="99"/>
        <end position="114"/>
    </location>
</feature>
<dbReference type="Proteomes" id="UP000002748">
    <property type="component" value="Unassembled WGS sequence"/>
</dbReference>
<organism evidence="2 3">
    <name type="scientific">Trichosporon asahii var. asahii (strain ATCC 90039 / CBS 2479 / JCM 2466 / KCTC 7840 / NBRC 103889/ NCYC 2677 / UAMH 7654)</name>
    <name type="common">Yeast</name>
    <dbReference type="NCBI Taxonomy" id="1186058"/>
    <lineage>
        <taxon>Eukaryota</taxon>
        <taxon>Fungi</taxon>
        <taxon>Dikarya</taxon>
        <taxon>Basidiomycota</taxon>
        <taxon>Agaricomycotina</taxon>
        <taxon>Tremellomycetes</taxon>
        <taxon>Trichosporonales</taxon>
        <taxon>Trichosporonaceae</taxon>
        <taxon>Trichosporon</taxon>
    </lineage>
</organism>
<dbReference type="HOGENOM" id="CLU_509194_0_0_1"/>
<feature type="compositionally biased region" description="Polar residues" evidence="1">
    <location>
        <begin position="211"/>
        <end position="220"/>
    </location>
</feature>
<feature type="compositionally biased region" description="Polar residues" evidence="1">
    <location>
        <begin position="1"/>
        <end position="16"/>
    </location>
</feature>
<dbReference type="KEGG" id="tasa:A1Q1_04297"/>
<dbReference type="VEuPathDB" id="FungiDB:A1Q1_04297"/>
<gene>
    <name evidence="2" type="ORF">A1Q1_04297</name>
</gene>
<dbReference type="RefSeq" id="XP_014178149.1">
    <property type="nucleotide sequence ID" value="XM_014322674.1"/>
</dbReference>
<comment type="caution">
    <text evidence="2">The sequence shown here is derived from an EMBL/GenBank/DDBJ whole genome shotgun (WGS) entry which is preliminary data.</text>
</comment>